<evidence type="ECO:0008006" key="3">
    <source>
        <dbReference type="Google" id="ProtNLM"/>
    </source>
</evidence>
<dbReference type="Proteomes" id="UP000651208">
    <property type="component" value="Unassembled WGS sequence"/>
</dbReference>
<name>A0ABR7QWV3_9GAMM</name>
<protein>
    <recommendedName>
        <fullName evidence="3">Phage protein</fullName>
    </recommendedName>
</protein>
<evidence type="ECO:0000313" key="1">
    <source>
        <dbReference type="EMBL" id="MBC9130703.1"/>
    </source>
</evidence>
<dbReference type="RefSeq" id="WP_187755150.1">
    <property type="nucleotide sequence ID" value="NZ_JABURY010000011.1"/>
</dbReference>
<sequence length="45" mass="5467">MMNDTLKTIDECIKEAEQLLAWLYEQRREYINQHNLNKVDNEQAN</sequence>
<proteinExistence type="predicted"/>
<accession>A0ABR7QWV3</accession>
<gene>
    <name evidence="1" type="ORF">FcAc13_05195</name>
</gene>
<organism evidence="1 2">
    <name type="scientific">Frischella japonica</name>
    <dbReference type="NCBI Taxonomy" id="2741544"/>
    <lineage>
        <taxon>Bacteria</taxon>
        <taxon>Pseudomonadati</taxon>
        <taxon>Pseudomonadota</taxon>
        <taxon>Gammaproteobacteria</taxon>
        <taxon>Orbales</taxon>
        <taxon>Orbaceae</taxon>
        <taxon>Frischella</taxon>
    </lineage>
</organism>
<reference evidence="1 2" key="1">
    <citation type="submission" date="2020-06" db="EMBL/GenBank/DDBJ databases">
        <title>Frischella cerana isolated from Apis cerana gut homogenate.</title>
        <authorList>
            <person name="Wolter L.A."/>
            <person name="Suenami S."/>
            <person name="Miyazaki R."/>
        </authorList>
    </citation>
    <scope>NUCLEOTIDE SEQUENCE [LARGE SCALE GENOMIC DNA]</scope>
    <source>
        <strain evidence="1 2">Ac13</strain>
    </source>
</reference>
<comment type="caution">
    <text evidence="1">The sequence shown here is derived from an EMBL/GenBank/DDBJ whole genome shotgun (WGS) entry which is preliminary data.</text>
</comment>
<dbReference type="EMBL" id="JABURY010000011">
    <property type="protein sequence ID" value="MBC9130703.1"/>
    <property type="molecule type" value="Genomic_DNA"/>
</dbReference>
<evidence type="ECO:0000313" key="2">
    <source>
        <dbReference type="Proteomes" id="UP000651208"/>
    </source>
</evidence>
<keyword evidence="2" id="KW-1185">Reference proteome</keyword>